<dbReference type="Proteomes" id="UP000183365">
    <property type="component" value="Unassembled WGS sequence"/>
</dbReference>
<keyword evidence="2 7" id="KW-0597">Phosphoprotein</keyword>
<organism evidence="10 11">
    <name type="scientific">Hanseniaspora guilliermondii</name>
    <dbReference type="NCBI Taxonomy" id="56406"/>
    <lineage>
        <taxon>Eukaryota</taxon>
        <taxon>Fungi</taxon>
        <taxon>Dikarya</taxon>
        <taxon>Ascomycota</taxon>
        <taxon>Saccharomycotina</taxon>
        <taxon>Saccharomycetes</taxon>
        <taxon>Saccharomycodales</taxon>
        <taxon>Saccharomycodaceae</taxon>
        <taxon>Hanseniaspora</taxon>
    </lineage>
</organism>
<proteinExistence type="predicted"/>
<evidence type="ECO:0000313" key="11">
    <source>
        <dbReference type="Proteomes" id="UP000183365"/>
    </source>
</evidence>
<keyword evidence="3" id="KW-0902">Two-component regulatory system</keyword>
<dbReference type="GO" id="GO:0006357">
    <property type="term" value="P:regulation of transcription by RNA polymerase II"/>
    <property type="evidence" value="ECO:0007669"/>
    <property type="project" value="UniProtKB-UniRule"/>
</dbReference>
<dbReference type="SUPFAM" id="SSF52172">
    <property type="entry name" value="CheY-like"/>
    <property type="match status" value="1"/>
</dbReference>
<dbReference type="GO" id="GO:0003700">
    <property type="term" value="F:DNA-binding transcription factor activity"/>
    <property type="evidence" value="ECO:0007669"/>
    <property type="project" value="UniProtKB-UniRule"/>
</dbReference>
<dbReference type="PIRSF" id="PIRSF002595">
    <property type="entry name" value="RR_SKN7"/>
    <property type="match status" value="1"/>
</dbReference>
<dbReference type="EMBL" id="FQNF01000031">
    <property type="protein sequence ID" value="SGZ39817.1"/>
    <property type="molecule type" value="Genomic_DNA"/>
</dbReference>
<dbReference type="PANTHER" id="PTHR45339:SF1">
    <property type="entry name" value="HYBRID SIGNAL TRANSDUCTION HISTIDINE KINASE J"/>
    <property type="match status" value="1"/>
</dbReference>
<evidence type="ECO:0000256" key="3">
    <source>
        <dbReference type="ARBA" id="ARBA00023012"/>
    </source>
</evidence>
<comment type="subcellular location">
    <subcellularLocation>
        <location evidence="1 6">Nucleus</location>
    </subcellularLocation>
</comment>
<dbReference type="InterPro" id="IPR000232">
    <property type="entry name" value="HSF_DNA-bd"/>
</dbReference>
<dbReference type="Pfam" id="PF00072">
    <property type="entry name" value="Response_reg"/>
    <property type="match status" value="1"/>
</dbReference>
<dbReference type="InterPro" id="IPR001789">
    <property type="entry name" value="Sig_transdc_resp-reg_receiver"/>
</dbReference>
<dbReference type="VEuPathDB" id="FungiDB:HGUI_02017"/>
<dbReference type="InterPro" id="IPR036390">
    <property type="entry name" value="WH_DNA-bd_sf"/>
</dbReference>
<dbReference type="SUPFAM" id="SSF46785">
    <property type="entry name" value="Winged helix' DNA-binding domain"/>
    <property type="match status" value="1"/>
</dbReference>
<name>A0A1L0CN28_9ASCO</name>
<protein>
    <recommendedName>
        <fullName evidence="6">Transcription factor</fullName>
    </recommendedName>
</protein>
<sequence length="378" mass="43784">MNTEDKSIKKRGRKKSTSPIQHILNPKTFVHKLYNEIESNPNNQDLIIWNDYDNNKSFIITDINLFTANVLPRLFKHCNYASFVRQLNKYGFNKIKQSDLNPSLLNDHKCNPTSNQNNINVFRNDFFQKERVDLLPNIKRQETPHNSELSKDLTNILQKTFINAQNDIPNNDFSIQSDNEVINKVIIKVLKLEKLVQDQFQKQQNKIEFLTHELETLKKFIGCDVNPSRNNSINDMKEQSENKPPSLLPGFHILLCEDDDICIQICRKFLEKMDCKITVVNDGISCIQTLKENPNKYDLILMDIIIPQLDGTTATAVIRSMNSNVPIIAMTGNVHEDDLLQYLQNGMTDVLAKPFNRRDLHEMLIRYLADKVPTINND</sequence>
<keyword evidence="4 6" id="KW-0238">DNA-binding</keyword>
<keyword evidence="6" id="KW-0804">Transcription</keyword>
<dbReference type="SMART" id="SM00415">
    <property type="entry name" value="HSF"/>
    <property type="match status" value="1"/>
</dbReference>
<evidence type="ECO:0000313" key="10">
    <source>
        <dbReference type="EMBL" id="SGZ39817.1"/>
    </source>
</evidence>
<evidence type="ECO:0000256" key="4">
    <source>
        <dbReference type="ARBA" id="ARBA00023125"/>
    </source>
</evidence>
<dbReference type="GO" id="GO:0000156">
    <property type="term" value="F:phosphorelay response regulator activity"/>
    <property type="evidence" value="ECO:0007669"/>
    <property type="project" value="InterPro"/>
</dbReference>
<evidence type="ECO:0000256" key="8">
    <source>
        <dbReference type="SAM" id="MobiDB-lite"/>
    </source>
</evidence>
<dbReference type="InterPro" id="IPR014402">
    <property type="entry name" value="Sig_transdc_resp-reg_Skn7"/>
</dbReference>
<keyword evidence="11" id="KW-1185">Reference proteome</keyword>
<dbReference type="GO" id="GO:0006950">
    <property type="term" value="P:response to stress"/>
    <property type="evidence" value="ECO:0007669"/>
    <property type="project" value="UniProtKB-ARBA"/>
</dbReference>
<dbReference type="Gene3D" id="3.40.50.2300">
    <property type="match status" value="1"/>
</dbReference>
<gene>
    <name evidence="10" type="ORF">HGUI_02017</name>
</gene>
<dbReference type="PRINTS" id="PR00056">
    <property type="entry name" value="HSFDOMAIN"/>
</dbReference>
<dbReference type="PANTHER" id="PTHR45339">
    <property type="entry name" value="HYBRID SIGNAL TRANSDUCTION HISTIDINE KINASE J"/>
    <property type="match status" value="1"/>
</dbReference>
<dbReference type="SMART" id="SM00448">
    <property type="entry name" value="REC"/>
    <property type="match status" value="1"/>
</dbReference>
<dbReference type="GO" id="GO:0043565">
    <property type="term" value="F:sequence-specific DNA binding"/>
    <property type="evidence" value="ECO:0007669"/>
    <property type="project" value="InterPro"/>
</dbReference>
<dbReference type="InterPro" id="IPR036388">
    <property type="entry name" value="WH-like_DNA-bd_sf"/>
</dbReference>
<feature type="region of interest" description="Disordered" evidence="8">
    <location>
        <begin position="1"/>
        <end position="20"/>
    </location>
</feature>
<feature type="modified residue" description="4-aspartylphosphate" evidence="7">
    <location>
        <position position="303"/>
    </location>
</feature>
<evidence type="ECO:0000256" key="2">
    <source>
        <dbReference type="ARBA" id="ARBA00022553"/>
    </source>
</evidence>
<feature type="domain" description="Response regulatory" evidence="9">
    <location>
        <begin position="252"/>
        <end position="368"/>
    </location>
</feature>
<evidence type="ECO:0000256" key="7">
    <source>
        <dbReference type="PROSITE-ProRule" id="PRU00169"/>
    </source>
</evidence>
<dbReference type="GO" id="GO:0005634">
    <property type="term" value="C:nucleus"/>
    <property type="evidence" value="ECO:0007669"/>
    <property type="project" value="UniProtKB-SubCell"/>
</dbReference>
<dbReference type="PROSITE" id="PS50110">
    <property type="entry name" value="RESPONSE_REGULATORY"/>
    <property type="match status" value="1"/>
</dbReference>
<dbReference type="OrthoDB" id="3970530at2759"/>
<evidence type="ECO:0000256" key="6">
    <source>
        <dbReference type="PIRNR" id="PIRNR002595"/>
    </source>
</evidence>
<reference evidence="11" key="1">
    <citation type="submission" date="2016-11" db="EMBL/GenBank/DDBJ databases">
        <authorList>
            <person name="Guldener U."/>
        </authorList>
    </citation>
    <scope>NUCLEOTIDE SEQUENCE [LARGE SCALE GENOMIC DNA]</scope>
</reference>
<evidence type="ECO:0000259" key="9">
    <source>
        <dbReference type="PROSITE" id="PS50110"/>
    </source>
</evidence>
<evidence type="ECO:0000256" key="5">
    <source>
        <dbReference type="ARBA" id="ARBA00023242"/>
    </source>
</evidence>
<evidence type="ECO:0000256" key="1">
    <source>
        <dbReference type="ARBA" id="ARBA00004123"/>
    </source>
</evidence>
<dbReference type="AlphaFoldDB" id="A0A1L0CN28"/>
<dbReference type="CDD" id="cd17546">
    <property type="entry name" value="REC_hyHK_CKI1_RcsC-like"/>
    <property type="match status" value="1"/>
</dbReference>
<dbReference type="Gene3D" id="1.10.10.10">
    <property type="entry name" value="Winged helix-like DNA-binding domain superfamily/Winged helix DNA-binding domain"/>
    <property type="match status" value="1"/>
</dbReference>
<accession>A0A1L0CN28</accession>
<dbReference type="InterPro" id="IPR011006">
    <property type="entry name" value="CheY-like_superfamily"/>
</dbReference>
<keyword evidence="5 6" id="KW-0539">Nucleus</keyword>
<dbReference type="Pfam" id="PF00447">
    <property type="entry name" value="HSF_DNA-bind"/>
    <property type="match status" value="1"/>
</dbReference>
<keyword evidence="6" id="KW-0805">Transcription regulation</keyword>